<dbReference type="PRINTS" id="PR00081">
    <property type="entry name" value="GDHRDH"/>
</dbReference>
<comment type="caution">
    <text evidence="3">The sequence shown here is derived from an EMBL/GenBank/DDBJ whole genome shotgun (WGS) entry which is preliminary data.</text>
</comment>
<gene>
    <name evidence="3" type="ORF">CSW08_14305</name>
</gene>
<dbReference type="RefSeq" id="WP_106660553.1">
    <property type="nucleotide sequence ID" value="NZ_PJEO01000051.1"/>
</dbReference>
<evidence type="ECO:0000259" key="2">
    <source>
        <dbReference type="SMART" id="SM00822"/>
    </source>
</evidence>
<dbReference type="NCBIfam" id="NF005559">
    <property type="entry name" value="PRK07231.1"/>
    <property type="match status" value="1"/>
</dbReference>
<dbReference type="InterPro" id="IPR036291">
    <property type="entry name" value="NAD(P)-bd_dom_sf"/>
</dbReference>
<dbReference type="PANTHER" id="PTHR42760">
    <property type="entry name" value="SHORT-CHAIN DEHYDROGENASES/REDUCTASES FAMILY MEMBER"/>
    <property type="match status" value="1"/>
</dbReference>
<name>A0A2N3HH12_9FLAO</name>
<dbReference type="Pfam" id="PF13561">
    <property type="entry name" value="adh_short_C2"/>
    <property type="match status" value="1"/>
</dbReference>
<evidence type="ECO:0000313" key="4">
    <source>
        <dbReference type="Proteomes" id="UP000233435"/>
    </source>
</evidence>
<reference evidence="3 4" key="1">
    <citation type="submission" date="2017-12" db="EMBL/GenBank/DDBJ databases">
        <title>Confluentibacter flavum sp. nov., isolated from the saline lake.</title>
        <authorList>
            <person name="Yu L."/>
        </authorList>
    </citation>
    <scope>NUCLEOTIDE SEQUENCE [LARGE SCALE GENOMIC DNA]</scope>
    <source>
        <strain evidence="3 4">3B</strain>
    </source>
</reference>
<evidence type="ECO:0000256" key="1">
    <source>
        <dbReference type="ARBA" id="ARBA00006484"/>
    </source>
</evidence>
<dbReference type="InterPro" id="IPR002347">
    <property type="entry name" value="SDR_fam"/>
</dbReference>
<dbReference type="Proteomes" id="UP000233435">
    <property type="component" value="Unassembled WGS sequence"/>
</dbReference>
<evidence type="ECO:0000313" key="3">
    <source>
        <dbReference type="EMBL" id="PKQ44269.1"/>
    </source>
</evidence>
<dbReference type="SMART" id="SM00822">
    <property type="entry name" value="PKS_KR"/>
    <property type="match status" value="1"/>
</dbReference>
<comment type="similarity">
    <text evidence="1">Belongs to the short-chain dehydrogenases/reductases (SDR) family.</text>
</comment>
<dbReference type="SUPFAM" id="SSF51735">
    <property type="entry name" value="NAD(P)-binding Rossmann-fold domains"/>
    <property type="match status" value="1"/>
</dbReference>
<dbReference type="InterPro" id="IPR057326">
    <property type="entry name" value="KR_dom"/>
</dbReference>
<feature type="domain" description="Ketoreductase" evidence="2">
    <location>
        <begin position="13"/>
        <end position="192"/>
    </location>
</feature>
<dbReference type="EMBL" id="PJEO01000051">
    <property type="protein sequence ID" value="PKQ44269.1"/>
    <property type="molecule type" value="Genomic_DNA"/>
</dbReference>
<keyword evidence="4" id="KW-1185">Reference proteome</keyword>
<dbReference type="FunFam" id="3.40.50.720:FF:000084">
    <property type="entry name" value="Short-chain dehydrogenase reductase"/>
    <property type="match status" value="1"/>
</dbReference>
<proteinExistence type="inferred from homology"/>
<dbReference type="CDD" id="cd05233">
    <property type="entry name" value="SDR_c"/>
    <property type="match status" value="1"/>
</dbReference>
<dbReference type="OrthoDB" id="9803333at2"/>
<dbReference type="GO" id="GO:0016616">
    <property type="term" value="F:oxidoreductase activity, acting on the CH-OH group of donors, NAD or NADP as acceptor"/>
    <property type="evidence" value="ECO:0007669"/>
    <property type="project" value="TreeGrafter"/>
</dbReference>
<accession>A0A2N3HH12</accession>
<sequence length="262" mass="27557">METANNKKRLDGKVALITGATGGIGEATAKRFLEEGASVMLVGRSAEKLKETRNRLSDFENVADFIADATDEAAMAAAFEATIKAFGGLDILLANAGTEGKFAPIENLTMDGFESVLRTNVIGVWLSMKYAVEPMKKRGSGSIIALSSIAGMIGSPTMSPYIASKHAVFGLVKTAALELAASNIRVNAIGPGPINNRMMRSLESQFSPEDPAAGHEFVLSLVPMGRYGTNEEVANLALFLASDESTYCTGGIHMIDGGFIAG</sequence>
<dbReference type="AlphaFoldDB" id="A0A2N3HH12"/>
<dbReference type="Gene3D" id="3.40.50.720">
    <property type="entry name" value="NAD(P)-binding Rossmann-like Domain"/>
    <property type="match status" value="1"/>
</dbReference>
<organism evidence="3 4">
    <name type="scientific">Confluentibacter flavum</name>
    <dbReference type="NCBI Taxonomy" id="1909700"/>
    <lineage>
        <taxon>Bacteria</taxon>
        <taxon>Pseudomonadati</taxon>
        <taxon>Bacteroidota</taxon>
        <taxon>Flavobacteriia</taxon>
        <taxon>Flavobacteriales</taxon>
        <taxon>Flavobacteriaceae</taxon>
        <taxon>Confluentibacter</taxon>
    </lineage>
</organism>
<dbReference type="PRINTS" id="PR00080">
    <property type="entry name" value="SDRFAMILY"/>
</dbReference>
<protein>
    <submittedName>
        <fullName evidence="3">Oxidoreductase</fullName>
    </submittedName>
</protein>